<name>A0ABW9DSY9_9BURK</name>
<proteinExistence type="inferred from homology"/>
<dbReference type="EMBL" id="JAQQCF010000012">
    <property type="protein sequence ID" value="MFM0638084.1"/>
    <property type="molecule type" value="Genomic_DNA"/>
</dbReference>
<evidence type="ECO:0000313" key="5">
    <source>
        <dbReference type="Proteomes" id="UP001629432"/>
    </source>
</evidence>
<gene>
    <name evidence="4" type="ORF">PQQ63_15385</name>
</gene>
<accession>A0ABW9DSY9</accession>
<evidence type="ECO:0000313" key="4">
    <source>
        <dbReference type="EMBL" id="MFM0638084.1"/>
    </source>
</evidence>
<dbReference type="Pfam" id="PF01464">
    <property type="entry name" value="SLT"/>
    <property type="match status" value="1"/>
</dbReference>
<feature type="region of interest" description="Disordered" evidence="2">
    <location>
        <begin position="411"/>
        <end position="451"/>
    </location>
</feature>
<evidence type="ECO:0000256" key="2">
    <source>
        <dbReference type="SAM" id="MobiDB-lite"/>
    </source>
</evidence>
<evidence type="ECO:0000259" key="3">
    <source>
        <dbReference type="Pfam" id="PF01464"/>
    </source>
</evidence>
<organism evidence="4 5">
    <name type="scientific">Paraburkholderia metrosideri</name>
    <dbReference type="NCBI Taxonomy" id="580937"/>
    <lineage>
        <taxon>Bacteria</taxon>
        <taxon>Pseudomonadati</taxon>
        <taxon>Pseudomonadota</taxon>
        <taxon>Betaproteobacteria</taxon>
        <taxon>Burkholderiales</taxon>
        <taxon>Burkholderiaceae</taxon>
        <taxon>Paraburkholderia</taxon>
    </lineage>
</organism>
<reference evidence="4 5" key="1">
    <citation type="journal article" date="2024" name="Chem. Sci.">
        <title>Discovery of megapolipeptins by genome mining of a Burkholderiales bacteria collection.</title>
        <authorList>
            <person name="Paulo B.S."/>
            <person name="Recchia M.J.J."/>
            <person name="Lee S."/>
            <person name="Fergusson C.H."/>
            <person name="Romanowski S.B."/>
            <person name="Hernandez A."/>
            <person name="Krull N."/>
            <person name="Liu D.Y."/>
            <person name="Cavanagh H."/>
            <person name="Bos A."/>
            <person name="Gray C.A."/>
            <person name="Murphy B.T."/>
            <person name="Linington R.G."/>
            <person name="Eustaquio A.S."/>
        </authorList>
    </citation>
    <scope>NUCLEOTIDE SEQUENCE [LARGE SCALE GENOMIC DNA]</scope>
    <source>
        <strain evidence="4 5">RL17-338-BIC-A</strain>
    </source>
</reference>
<evidence type="ECO:0000256" key="1">
    <source>
        <dbReference type="ARBA" id="ARBA00007734"/>
    </source>
</evidence>
<dbReference type="RefSeq" id="WP_408337015.1">
    <property type="nucleotide sequence ID" value="NZ_JAQQCF010000012.1"/>
</dbReference>
<keyword evidence="5" id="KW-1185">Reference proteome</keyword>
<dbReference type="Proteomes" id="UP001629432">
    <property type="component" value="Unassembled WGS sequence"/>
</dbReference>
<dbReference type="CDD" id="cd00254">
    <property type="entry name" value="LT-like"/>
    <property type="match status" value="1"/>
</dbReference>
<dbReference type="InterPro" id="IPR008258">
    <property type="entry name" value="Transglycosylase_SLT_dom_1"/>
</dbReference>
<dbReference type="PROSITE" id="PS00922">
    <property type="entry name" value="TRANSGLYCOSYLASE"/>
    <property type="match status" value="1"/>
</dbReference>
<protein>
    <submittedName>
        <fullName evidence="4">Lytic transglycosylase domain-containing protein</fullName>
    </submittedName>
</protein>
<dbReference type="SUPFAM" id="SSF53955">
    <property type="entry name" value="Lysozyme-like"/>
    <property type="match status" value="1"/>
</dbReference>
<comment type="similarity">
    <text evidence="1">Belongs to the transglycosylase Slt family.</text>
</comment>
<dbReference type="InterPro" id="IPR000189">
    <property type="entry name" value="Transglyc_AS"/>
</dbReference>
<dbReference type="PANTHER" id="PTHR37423:SF2">
    <property type="entry name" value="MEMBRANE-BOUND LYTIC MUREIN TRANSGLYCOSYLASE C"/>
    <property type="match status" value="1"/>
</dbReference>
<feature type="domain" description="Transglycosylase SLT" evidence="3">
    <location>
        <begin position="7"/>
        <end position="106"/>
    </location>
</feature>
<comment type="caution">
    <text evidence="4">The sequence shown here is derived from an EMBL/GenBank/DDBJ whole genome shotgun (WGS) entry which is preliminary data.</text>
</comment>
<dbReference type="InterPro" id="IPR023346">
    <property type="entry name" value="Lysozyme-like_dom_sf"/>
</dbReference>
<dbReference type="Gene3D" id="1.10.530.10">
    <property type="match status" value="1"/>
</dbReference>
<sequence length="897" mass="90443">MADYSALFDAAGQQYNVDPRLLAAVMTPESSGDPTAVSSKGATGLMQLMPGTAKDMGVTDPTDPKQNIFGGAKYLAQQLDKYQSVPLALAAYNAGPATVDKYAGIPPFPETQAYVPRVLSLYGGGAPSAAAAPAASGLPAAVPATMPGLPPTAGAAPAATGADPFSALMAKAGASAPPTAEATAANAASTGGAQDPFSALAAKAAATPAAATQTPAATASAAPAKPSGPLKASDYAGAAVEPILTGITSAIAQPVGGAARLISAALGNTYQGAQQAGQNVTNALTYQPQTQGGQMALQGIENAAKGVGNAVMASPVGNPLRDLASGYNKAFVQGAPNALMATINSQVPTVVANTVAGPVIGKVAEVVPGALNKLSELVAPSSNPLAPRVEPAITPEPAVAPVMAPVDAAAAPKPNYRPNGDGTFTQVPPAASTTPPPTTSAAPAATSSTQVPTPIFEVPDMPTPKTQLAPGEQQANIDAMNAIGLDSQRPSAIAGDKFMAGTEYQQSKLDTPQGEVMRAQLADEQNTLKDFGQGLVQSTGATAAAPEAVGQAIRAPLQGLSAHYDNAIGALYQAADQRAAGLPAVEPTTFGKLLDTNSVFEGKAENAQLRRGISAYAQEQGIIGPDGTVQPITVQTAEGLRKYLNGEWTPQSSGLIGRIKEALDTDVTKAAGTDTYASARALHAERKNTLDNPNGISSLLNENGPNGINQAVPDEKVAPKMLTMPTNQFSHVVDTLNSLPPELAPQGAQAIAEVKGALARKIYQAGDSGGTQNGPSVWNAAKVTKALNDNASKMALVFSPDEINQFQALNRAGHILQTPSAYPGAAVQGHNLVQRGMIHAPAAIGAAVGNHIGGIPGATVGSVMGNALSKKLAVAADLKAANKLRAMMANPQVIRGK</sequence>
<dbReference type="PANTHER" id="PTHR37423">
    <property type="entry name" value="SOLUBLE LYTIC MUREIN TRANSGLYCOSYLASE-RELATED"/>
    <property type="match status" value="1"/>
</dbReference>
<feature type="compositionally biased region" description="Low complexity" evidence="2">
    <location>
        <begin position="425"/>
        <end position="451"/>
    </location>
</feature>